<dbReference type="InterPro" id="IPR052696">
    <property type="entry name" value="Coiled-coil_domain"/>
</dbReference>
<evidence type="ECO:0000313" key="2">
    <source>
        <dbReference type="Proteomes" id="UP000515159"/>
    </source>
</evidence>
<sequence>MNDVEQIKRNNSRPDAGDFRCPKISTGGHAIGKSSKEQAGSDHFLAACGHCYRERTAGQRAGNVRRRRRRRRRRRKGLRRRRASERRRRWWRRRQRGGQRADVDLAGLLRPVNLYGRRAPGMRAPRNTTQFLMRQVYQDMERREKEEEGGARAPPSAAVDLQDGVLRVRYLGVAEGWVVASGLFHIVQTSEGERFLLPCCWVAMLEPHPGADATAATETKQEQIWIAKNEVSELFSQELAATCRSCGSTEEERHQQSVLFVSTPVNFDLPGSLTGQFLCAHFVDVRMLYIIGKP</sequence>
<feature type="compositionally biased region" description="Basic residues" evidence="1">
    <location>
        <begin position="63"/>
        <end position="93"/>
    </location>
</feature>
<organism evidence="2 3">
    <name type="scientific">Geotrypetes seraphini</name>
    <name type="common">Gaboon caecilian</name>
    <name type="synonym">Caecilia seraphini</name>
    <dbReference type="NCBI Taxonomy" id="260995"/>
    <lineage>
        <taxon>Eukaryota</taxon>
        <taxon>Metazoa</taxon>
        <taxon>Chordata</taxon>
        <taxon>Craniata</taxon>
        <taxon>Vertebrata</taxon>
        <taxon>Euteleostomi</taxon>
        <taxon>Amphibia</taxon>
        <taxon>Gymnophiona</taxon>
        <taxon>Geotrypetes</taxon>
    </lineage>
</organism>
<evidence type="ECO:0000256" key="1">
    <source>
        <dbReference type="SAM" id="MobiDB-lite"/>
    </source>
</evidence>
<dbReference type="Pfam" id="PF15482">
    <property type="entry name" value="CCER1"/>
    <property type="match status" value="1"/>
</dbReference>
<dbReference type="PANTHER" id="PTHR37337">
    <property type="entry name" value="COILED-COIL DOMAIN-CONTAINING GLUTAMATE-RICH PROTEIN 1"/>
    <property type="match status" value="1"/>
</dbReference>
<dbReference type="PANTHER" id="PTHR37337:SF1">
    <property type="entry name" value="COILED-COIL DOMAIN-CONTAINING GLUTAMATE-RICH PROTEIN 1"/>
    <property type="match status" value="1"/>
</dbReference>
<dbReference type="InterPro" id="IPR027889">
    <property type="entry name" value="CCER1"/>
</dbReference>
<dbReference type="InParanoid" id="A0A6P8RQL6"/>
<reference evidence="3" key="1">
    <citation type="submission" date="2025-08" db="UniProtKB">
        <authorList>
            <consortium name="RefSeq"/>
        </authorList>
    </citation>
    <scope>IDENTIFICATION</scope>
</reference>
<dbReference type="GeneID" id="117363686"/>
<dbReference type="AlphaFoldDB" id="A0A6P8RQL6"/>
<proteinExistence type="predicted"/>
<dbReference type="KEGG" id="gsh:117363686"/>
<feature type="region of interest" description="Disordered" evidence="1">
    <location>
        <begin position="58"/>
        <end position="93"/>
    </location>
</feature>
<dbReference type="Proteomes" id="UP000515159">
    <property type="component" value="Chromosome 7"/>
</dbReference>
<feature type="region of interest" description="Disordered" evidence="1">
    <location>
        <begin position="1"/>
        <end position="37"/>
    </location>
</feature>
<dbReference type="RefSeq" id="XP_033807704.1">
    <property type="nucleotide sequence ID" value="XM_033951813.1"/>
</dbReference>
<accession>A0A6P8RQL6</accession>
<name>A0A6P8RQL6_GEOSA</name>
<protein>
    <submittedName>
        <fullName evidence="3">Coiled-coil domain-containing glutamate-rich protein 1</fullName>
    </submittedName>
</protein>
<gene>
    <name evidence="3" type="primary">CCER1</name>
</gene>
<keyword evidence="2" id="KW-1185">Reference proteome</keyword>
<evidence type="ECO:0000313" key="3">
    <source>
        <dbReference type="RefSeq" id="XP_033807704.1"/>
    </source>
</evidence>
<dbReference type="OrthoDB" id="9451863at2759"/>
<dbReference type="CTD" id="196477"/>